<dbReference type="AlphaFoldDB" id="A0A445B7B0"/>
<sequence length="263" mass="29757">MLPCLALSRLRHPTSCRCRCPALRRRLVCGCCCVGVISHDAPYCGLCVLPSWKLLVSSSLLLSSPQWCRRFRVKLGGKQVEALIPSDLQGLTEYEQKVLEALKPKLKAGIEKGIGFSHKQMDYARIFPMYLEFHSKQSSIVPSTFFQFNKRSSIVPSTFFQFNKRKLQVLDQPHDQDAFDLGNRIWGTRSFGMGFEVEEPKELDDDFNDTSDNENNQDQDEAMLPTKEEQVSILEKDVQVREQSREDTGGVGESGRECGVEVG</sequence>
<evidence type="ECO:0000313" key="3">
    <source>
        <dbReference type="Proteomes" id="UP000289738"/>
    </source>
</evidence>
<dbReference type="GO" id="GO:0016616">
    <property type="term" value="F:oxidoreductase activity, acting on the CH-OH group of donors, NAD or NADP as acceptor"/>
    <property type="evidence" value="ECO:0007669"/>
    <property type="project" value="InterPro"/>
</dbReference>
<dbReference type="EMBL" id="SDMP01000010">
    <property type="protein sequence ID" value="RYR34557.1"/>
    <property type="molecule type" value="Genomic_DNA"/>
</dbReference>
<dbReference type="STRING" id="3818.A0A445B7B0"/>
<comment type="caution">
    <text evidence="2">The sequence shown here is derived from an EMBL/GenBank/DDBJ whole genome shotgun (WGS) entry which is preliminary data.</text>
</comment>
<protein>
    <submittedName>
        <fullName evidence="2">Uncharacterized protein</fullName>
    </submittedName>
</protein>
<feature type="compositionally biased region" description="Basic and acidic residues" evidence="1">
    <location>
        <begin position="226"/>
        <end position="263"/>
    </location>
</feature>
<proteinExistence type="predicted"/>
<dbReference type="Gene3D" id="3.90.110.10">
    <property type="entry name" value="Lactate dehydrogenase/glycoside hydrolase, family 4, C-terminal"/>
    <property type="match status" value="1"/>
</dbReference>
<evidence type="ECO:0000313" key="2">
    <source>
        <dbReference type="EMBL" id="RYR34557.1"/>
    </source>
</evidence>
<accession>A0A445B7B0</accession>
<feature type="compositionally biased region" description="Acidic residues" evidence="1">
    <location>
        <begin position="203"/>
        <end position="221"/>
    </location>
</feature>
<dbReference type="InterPro" id="IPR015955">
    <property type="entry name" value="Lactate_DH/Glyco_Ohase_4_C"/>
</dbReference>
<dbReference type="Proteomes" id="UP000289738">
    <property type="component" value="Chromosome A10"/>
</dbReference>
<evidence type="ECO:0000256" key="1">
    <source>
        <dbReference type="SAM" id="MobiDB-lite"/>
    </source>
</evidence>
<keyword evidence="3" id="KW-1185">Reference proteome</keyword>
<reference evidence="2 3" key="1">
    <citation type="submission" date="2019-01" db="EMBL/GenBank/DDBJ databases">
        <title>Sequencing of cultivated peanut Arachis hypogaea provides insights into genome evolution and oil improvement.</title>
        <authorList>
            <person name="Chen X."/>
        </authorList>
    </citation>
    <scope>NUCLEOTIDE SEQUENCE [LARGE SCALE GENOMIC DNA]</scope>
    <source>
        <strain evidence="3">cv. Fuhuasheng</strain>
        <tissue evidence="2">Leaves</tissue>
    </source>
</reference>
<name>A0A445B7B0_ARAHY</name>
<organism evidence="2 3">
    <name type="scientific">Arachis hypogaea</name>
    <name type="common">Peanut</name>
    <dbReference type="NCBI Taxonomy" id="3818"/>
    <lineage>
        <taxon>Eukaryota</taxon>
        <taxon>Viridiplantae</taxon>
        <taxon>Streptophyta</taxon>
        <taxon>Embryophyta</taxon>
        <taxon>Tracheophyta</taxon>
        <taxon>Spermatophyta</taxon>
        <taxon>Magnoliopsida</taxon>
        <taxon>eudicotyledons</taxon>
        <taxon>Gunneridae</taxon>
        <taxon>Pentapetalae</taxon>
        <taxon>rosids</taxon>
        <taxon>fabids</taxon>
        <taxon>Fabales</taxon>
        <taxon>Fabaceae</taxon>
        <taxon>Papilionoideae</taxon>
        <taxon>50 kb inversion clade</taxon>
        <taxon>dalbergioids sensu lato</taxon>
        <taxon>Dalbergieae</taxon>
        <taxon>Pterocarpus clade</taxon>
        <taxon>Arachis</taxon>
    </lineage>
</organism>
<feature type="region of interest" description="Disordered" evidence="1">
    <location>
        <begin position="203"/>
        <end position="263"/>
    </location>
</feature>
<gene>
    <name evidence="2" type="ORF">Ahy_A10g049505</name>
</gene>